<evidence type="ECO:0000256" key="1">
    <source>
        <dbReference type="SAM" id="Coils"/>
    </source>
</evidence>
<feature type="compositionally biased region" description="Basic and acidic residues" evidence="2">
    <location>
        <begin position="931"/>
        <end position="940"/>
    </location>
</feature>
<dbReference type="InterPro" id="IPR016024">
    <property type="entry name" value="ARM-type_fold"/>
</dbReference>
<dbReference type="SUPFAM" id="SSF48371">
    <property type="entry name" value="ARM repeat"/>
    <property type="match status" value="3"/>
</dbReference>
<dbReference type="PANTHER" id="PTHR17695:SF11">
    <property type="entry name" value="SMALL SUBUNIT PROCESSOME COMPONENT 20 HOMOLOG"/>
    <property type="match status" value="1"/>
</dbReference>
<dbReference type="PANTHER" id="PTHR17695">
    <property type="entry name" value="SMALL SUBUNIT PROCESSOME COMPONENT 20 HOMOLOG"/>
    <property type="match status" value="1"/>
</dbReference>
<dbReference type="EMBL" id="JAAECE010000004">
    <property type="protein sequence ID" value="KAF1802647.1"/>
    <property type="molecule type" value="Genomic_DNA"/>
</dbReference>
<evidence type="ECO:0000256" key="2">
    <source>
        <dbReference type="SAM" id="MobiDB-lite"/>
    </source>
</evidence>
<evidence type="ECO:0000259" key="4">
    <source>
        <dbReference type="Pfam" id="PF20416"/>
    </source>
</evidence>
<feature type="domain" description="U3 small nucleolar RNA-associated protein 20" evidence="4">
    <location>
        <begin position="1829"/>
        <end position="2047"/>
    </location>
</feature>
<feature type="region of interest" description="Disordered" evidence="2">
    <location>
        <begin position="1774"/>
        <end position="1801"/>
    </location>
</feature>
<evidence type="ECO:0008006" key="8">
    <source>
        <dbReference type="Google" id="ProtNLM"/>
    </source>
</evidence>
<dbReference type="Gene3D" id="1.25.10.10">
    <property type="entry name" value="Leucine-rich Repeat Variant"/>
    <property type="match status" value="3"/>
</dbReference>
<dbReference type="Pfam" id="PF23099">
    <property type="entry name" value="UTP20_C"/>
    <property type="match status" value="1"/>
</dbReference>
<feature type="region of interest" description="Disordered" evidence="2">
    <location>
        <begin position="2745"/>
        <end position="2764"/>
    </location>
</feature>
<accession>A0A8H4BHY2</accession>
<feature type="region of interest" description="Disordered" evidence="2">
    <location>
        <begin position="919"/>
        <end position="940"/>
    </location>
</feature>
<dbReference type="InterPro" id="IPR011430">
    <property type="entry name" value="UTP20_N"/>
</dbReference>
<comment type="caution">
    <text evidence="6">The sequence shown here is derived from an EMBL/GenBank/DDBJ whole genome shotgun (WGS) entry which is preliminary data.</text>
</comment>
<dbReference type="InterPro" id="IPR011989">
    <property type="entry name" value="ARM-like"/>
</dbReference>
<reference evidence="6 7" key="1">
    <citation type="submission" date="2019-09" db="EMBL/GenBank/DDBJ databases">
        <authorList>
            <consortium name="DOE Joint Genome Institute"/>
            <person name="Mondo S.J."/>
            <person name="Navarro-Mendoza M.I."/>
            <person name="Perez-Arques C."/>
            <person name="Panchal S."/>
            <person name="Nicolas F.E."/>
            <person name="Ganguly P."/>
            <person name="Pangilinan J."/>
            <person name="Grigoriev I."/>
            <person name="Heitman J."/>
            <person name="Sanya K."/>
            <person name="Garre V."/>
        </authorList>
    </citation>
    <scope>NUCLEOTIDE SEQUENCE [LARGE SCALE GENOMIC DNA]</scope>
    <source>
        <strain evidence="6 7">MU402</strain>
    </source>
</reference>
<sequence>MKDNTIPLELNTGQGANRFKYQTFKTRVERIKVDVVRRSKVVDDEPDEHGSFFYEALVEWKDLNMTRHFKDFAKEMTPLVKSLPSIIYHKDDIVNILEKHLRVKDSLALDGLLDLVTKLAKDLEGEFYPYYPRMLASVLPLVYHQDIKLLESVFNCIAYLFKFLSRQILPDLDQTFLLLAKLLGEDNQAKPYVRHFTAEAFAFLLRKARGADLTKIITCILDTLRADPSLEFEEGLAMLFFESIKQIDHRIHSRGEAIYKELLIQSYKEDVTANDLSDSPIHSLLTKTTLLVLHHTYRQHFTPIIHIVLNELETLTKTAKNMDEKKLAINVSLLTMIVTVRKGSRVEDFKPIIARIQELTKLIFSRNIHSYSNYLYTQLLRSIIGTLNHGSLEVAVSGGRVILDTLGSFQDIELIYGFYLSLAKLGWPNYTQICLPYIIKYSSAYFDTHPYETILFLSEVLSTEALNLTSGSLSSSLTPEGLLRFPNAAKGKQSMVEGILNILSKEYDWEQERDTLNATDMKSEESNMSAITILASALRILPKIQVSVDKVFTVSMSLFMSLSSFLKKHADDNALVETPFVLAHKNYVLESLMGLVLESLAGIAANNATVLQEMKNIHSKLVDQVLMEHARNEVVLSGVYRYLDLLYSGNADQDKFSLQQLEKIYPVLKLNFSSYRRNCRLNTLKIIVLFDQPMMKTDQDHKIAEVSEIARIALNMEEVDATFKEYRDKVVLIQKLNLITSNKRTPDLYVDFAPRLSLGVLTVNLRPLWDEAKRLLITFSQVNAEMYWDLVYGEIVKYNDEKSLVWDGFARDVLVKLNTPDEPDNGHATKTGKISFECPTLNTFVHMEDRAWRIMKGEKAQSLALLFAELSQQEPGHMDFWNYYSMLLMTLKETPTITEARGRNLVVLFFHFLETEFTSAPEDDDDDEEEQEKHQQEDDATVHLDILPKNSRITKTKMANWLSLFAVFKNTKAVYKTQELNAAFMRIIAMGDAKLQLAAMECIFTWKDPNIKPYADNLRNLVDDIKFRDELATFIQNEEQILIDPAHRQGLMPVVMRVLYGRLIQRSKASNKSNKNARRKVILGGISCCKPEEIRIFIDLALEPFQPILALPGMDVDSEGHVTSFQFDPEGYHLMEHIAWRKQTGLLNLMEDTIKQFATHILPFLPDLLKVVLYVINFAHSRRSPSHAQEDAMDVDEQQEQAGDNKVSDQSTKSKEVKALALKRIVDMFKINGDFDFTPFVPSMFSAFISARLPTLPSDASQDLSTLINLFLVWSKKSTYAPYLVDYDARVLPQVIATLSVKSLNEHVLNVLLEILESLLNLCDQEMDVDGETSLKEKLVIPHVDLILNDLKFRLTQSKDDTKFGSGRYSVREISIAARVAPYTKNGEQAATIIELLLPSLKKPSRTIPEKSKQDIFTIWAKFIRIVPGFEAGSTLYHHYYVMASSMFATAYSRESRVGLLDVFHAFADVNPELIKVDELLTMLNAYSLKRIDQPDYDSMLDALSAIAETYYDQFNVHQWLPVLHQLTHCMHDAEEMAIRGTATHCMVQYLKATAEQADQEEKRKMLGYVNHVIYPAIKRGLRSRVELVRMEFVSLLCSCIKTFPELPIFDDMVPLLGDGDEEVNFFNNVYHMQIHRRARALLRLSEFAEEGKLKVATINNIFIPIISAFFKESDRTVDHNLLHQCTLTLSSLAKVLPWNHYYRLLQNYLSLIKENDEKERLFVRVVIGILDAFHFDLQHIELSDETVKKIMGRQKVRIDYLTNEEIMKQAAKDAGKDVVEKDAEEEEEEEETAEVTAEAEAKDKNEKIHDVLVAKVMPELNNLLNNNKSRKSVIVRVPLALGIAKLLCNLPEKSKRINLPGLLTSVCHIIRSRAQDVRDITRETLIKISAFLGSSYFNYIVKELRGALKKGYELHVLGYTVNALLLDMMPRLKVGDLDYCLRDLVDVLVSDIFGATGQEKDTDEMTGKIKEAKSRRSPASFELIAKITHFKNVGLLLVPLKDIMSHTESGRTLRKVEDLLRRIALGLVNNPEFESLALLDFAYNLISENLEDFKAQPKAKVKKTQKELNFEVQMKRVMVEPVDYYRANAYRFVYFGLSLLSSAVKKTKFDLSNDEYVTRLRKLVNAVGNTLYATQSANVVLAARIMCHLIPMKIPNIQSAVAVSIERSFALIKSSGGSQTTTVQACLRLLTVCIRDNDKSSLTEAQLTYILNFVRPDMEELERQGTIFALVRAIISRKFMAPEMYELMDSVSHVMVTNQSREIREQARSVFFMFLMDYPQGKGRLKQQMSFIIKNLEYVYESGRESVMELLHHIISKFGDDILADYIDPIFFALVMRLINDESSKCREMAAALIKELLARSAERLPTIYKLLNKWLDQTGKPSLQRAACQVYGLAIDTFETQLRPQAAGLVQRLATILQASRERAEALAQEAADDEEEQGEGMDIDMQWEVTYYAINTFAKITKTFPKIVYDQETESVWRGMQYMLLYPHAWIRSSSARLYGVYFSGIDAQTRMLKDTTTPCRYLSRDTLRVLATDFLEQLKSNHVTQDQADQIVKNLFFIGKCFYYMPNEEDVGAGEEEDVKIDDARDEVIDEEKGSQAAQDALAKIAQTAHKKSLNWLFRKASFDARGAAIRKIKSAIILRSAIFKWFAAMCNTMTTEEIPPYLMPVVAPIYRTVNDEQNKAAGFEALQQLGNEILNLLQNKAGPTVYFAVYQRVRQQVIKSREERKSKEAILAISNPALAAKRKLDKHQRSQNKKKRTRL</sequence>
<dbReference type="InterPro" id="IPR046523">
    <property type="entry name" value="UTP20_dom"/>
</dbReference>
<feature type="coiled-coil region" evidence="1">
    <location>
        <begin position="2412"/>
        <end position="2439"/>
    </location>
</feature>
<evidence type="ECO:0000313" key="6">
    <source>
        <dbReference type="EMBL" id="KAF1802647.1"/>
    </source>
</evidence>
<feature type="domain" description="U3 small nucleolar RNA-associated protein 20 C-terminal" evidence="5">
    <location>
        <begin position="2472"/>
        <end position="2761"/>
    </location>
</feature>
<dbReference type="Pfam" id="PF07539">
    <property type="entry name" value="UTP20_N"/>
    <property type="match status" value="1"/>
</dbReference>
<dbReference type="GO" id="GO:0032040">
    <property type="term" value="C:small-subunit processome"/>
    <property type="evidence" value="ECO:0007669"/>
    <property type="project" value="TreeGrafter"/>
</dbReference>
<protein>
    <recommendedName>
        <fullName evidence="8">U3 small nucleolar RNA-associated protein 20</fullName>
    </recommendedName>
</protein>
<feature type="compositionally biased region" description="Acidic residues" evidence="2">
    <location>
        <begin position="921"/>
        <end position="930"/>
    </location>
</feature>
<dbReference type="Proteomes" id="UP000469890">
    <property type="component" value="Unassembled WGS sequence"/>
</dbReference>
<organism evidence="6 7">
    <name type="scientific">Mucor circinelloides f. lusitanicus</name>
    <name type="common">Mucor racemosus var. lusitanicus</name>
    <dbReference type="NCBI Taxonomy" id="29924"/>
    <lineage>
        <taxon>Eukaryota</taxon>
        <taxon>Fungi</taxon>
        <taxon>Fungi incertae sedis</taxon>
        <taxon>Mucoromycota</taxon>
        <taxon>Mucoromycotina</taxon>
        <taxon>Mucoromycetes</taxon>
        <taxon>Mucorales</taxon>
        <taxon>Mucorineae</taxon>
        <taxon>Mucoraceae</taxon>
        <taxon>Mucor</taxon>
    </lineage>
</organism>
<dbReference type="Pfam" id="PF20416">
    <property type="entry name" value="UTP20"/>
    <property type="match status" value="1"/>
</dbReference>
<evidence type="ECO:0000259" key="5">
    <source>
        <dbReference type="Pfam" id="PF23099"/>
    </source>
</evidence>
<dbReference type="GO" id="GO:0030686">
    <property type="term" value="C:90S preribosome"/>
    <property type="evidence" value="ECO:0007669"/>
    <property type="project" value="TreeGrafter"/>
</dbReference>
<name>A0A8H4BHY2_MUCCL</name>
<evidence type="ECO:0000259" key="3">
    <source>
        <dbReference type="Pfam" id="PF07539"/>
    </source>
</evidence>
<proteinExistence type="predicted"/>
<gene>
    <name evidence="6" type="ORF">FB192DRAFT_1304905</name>
</gene>
<feature type="region of interest" description="Disordered" evidence="2">
    <location>
        <begin position="1187"/>
        <end position="1211"/>
    </location>
</feature>
<keyword evidence="1" id="KW-0175">Coiled coil</keyword>
<evidence type="ECO:0000313" key="7">
    <source>
        <dbReference type="Proteomes" id="UP000469890"/>
    </source>
</evidence>
<dbReference type="InterPro" id="IPR057525">
    <property type="entry name" value="UTP20_C"/>
</dbReference>
<feature type="domain" description="U3 small nucleolar RNA-associated protein 20 N-terminal" evidence="3">
    <location>
        <begin position="953"/>
        <end position="1585"/>
    </location>
</feature>
<feature type="compositionally biased region" description="Acidic residues" evidence="2">
    <location>
        <begin position="1783"/>
        <end position="1794"/>
    </location>
</feature>
<dbReference type="InterPro" id="IPR052575">
    <property type="entry name" value="SSU_processome_comp_20"/>
</dbReference>